<dbReference type="AlphaFoldDB" id="A0A5N8X8A7"/>
<protein>
    <recommendedName>
        <fullName evidence="4">Carbon monoxide dehydrogenase subunit G</fullName>
    </recommendedName>
</protein>
<dbReference type="PANTHER" id="PTHR38588:SF1">
    <property type="entry name" value="BLL0334 PROTEIN"/>
    <property type="match status" value="1"/>
</dbReference>
<keyword evidence="1" id="KW-0812">Transmembrane</keyword>
<accession>A0A5N8X8A7</accession>
<dbReference type="Pfam" id="PF06240">
    <property type="entry name" value="COXG"/>
    <property type="match status" value="1"/>
</dbReference>
<evidence type="ECO:0000313" key="3">
    <source>
        <dbReference type="Proteomes" id="UP000400924"/>
    </source>
</evidence>
<dbReference type="InterPro" id="IPR010419">
    <property type="entry name" value="CO_DH_gsu"/>
</dbReference>
<dbReference type="Proteomes" id="UP000400924">
    <property type="component" value="Unassembled WGS sequence"/>
</dbReference>
<dbReference type="InterPro" id="IPR023393">
    <property type="entry name" value="START-like_dom_sf"/>
</dbReference>
<evidence type="ECO:0000256" key="1">
    <source>
        <dbReference type="SAM" id="Phobius"/>
    </source>
</evidence>
<dbReference type="PANTHER" id="PTHR38588">
    <property type="entry name" value="BLL0334 PROTEIN"/>
    <property type="match status" value="1"/>
</dbReference>
<dbReference type="OrthoDB" id="9808623at2"/>
<organism evidence="2 3">
    <name type="scientific">Streptomyces spongiae</name>
    <dbReference type="NCBI Taxonomy" id="565072"/>
    <lineage>
        <taxon>Bacteria</taxon>
        <taxon>Bacillati</taxon>
        <taxon>Actinomycetota</taxon>
        <taxon>Actinomycetes</taxon>
        <taxon>Kitasatosporales</taxon>
        <taxon>Streptomycetaceae</taxon>
        <taxon>Streptomyces</taxon>
    </lineage>
</organism>
<keyword evidence="1" id="KW-1133">Transmembrane helix</keyword>
<sequence length="285" mass="30494">MVAMCRWPHRGLLSCILTACKRTRSVLHTEQAILHGGHAMKLASSFTIPAAADKVMTLFLDPNTMRSCIPGCEELVQTDETHYKGSLVNEVAHVRFKAGFAAEITSMTRPENTSEPIVVKAVLRGEDRRLGSTIKIDATLTVTPLAAGSRGETGEASEVSYEFELGIRGKLGRVGEAVVRKRTTEVEKHFAEALTAICTGRPVPQSGNEGKKAATPVLRAVPAAQAPGADSTTAGLPQAQSADAVQFVVAPAAERARQDWFVLALSVAAAFAYGILFGRRKGDRR</sequence>
<keyword evidence="3" id="KW-1185">Reference proteome</keyword>
<evidence type="ECO:0000313" key="2">
    <source>
        <dbReference type="EMBL" id="MPY55710.1"/>
    </source>
</evidence>
<evidence type="ECO:0008006" key="4">
    <source>
        <dbReference type="Google" id="ProtNLM"/>
    </source>
</evidence>
<keyword evidence="1" id="KW-0472">Membrane</keyword>
<gene>
    <name evidence="2" type="ORF">FNH08_00445</name>
</gene>
<proteinExistence type="predicted"/>
<comment type="caution">
    <text evidence="2">The sequence shown here is derived from an EMBL/GenBank/DDBJ whole genome shotgun (WGS) entry which is preliminary data.</text>
</comment>
<dbReference type="SUPFAM" id="SSF55961">
    <property type="entry name" value="Bet v1-like"/>
    <property type="match status" value="1"/>
</dbReference>
<reference evidence="2 3" key="1">
    <citation type="submission" date="2019-07" db="EMBL/GenBank/DDBJ databases">
        <title>New species of Amycolatopsis and Streptomyces.</title>
        <authorList>
            <person name="Duangmal K."/>
            <person name="Teo W.F.A."/>
            <person name="Lipun K."/>
        </authorList>
    </citation>
    <scope>NUCLEOTIDE SEQUENCE [LARGE SCALE GENOMIC DNA]</scope>
    <source>
        <strain evidence="2 3">NBRC 106415</strain>
    </source>
</reference>
<dbReference type="Gene3D" id="3.30.530.20">
    <property type="match status" value="1"/>
</dbReference>
<feature type="transmembrane region" description="Helical" evidence="1">
    <location>
        <begin position="260"/>
        <end position="278"/>
    </location>
</feature>
<name>A0A5N8X8A7_9ACTN</name>
<dbReference type="EMBL" id="VJZC01000001">
    <property type="protein sequence ID" value="MPY55710.1"/>
    <property type="molecule type" value="Genomic_DNA"/>
</dbReference>